<evidence type="ECO:0000313" key="2">
    <source>
        <dbReference type="EMBL" id="SIS98800.1"/>
    </source>
</evidence>
<dbReference type="PANTHER" id="PTHR15004:SF0">
    <property type="entry name" value="GLUTAMYL-TRNA(GLN) AMIDOTRANSFERASE SUBUNIT C, MITOCHONDRIAL"/>
    <property type="match status" value="1"/>
</dbReference>
<keyword evidence="1" id="KW-0067">ATP-binding</keyword>
<dbReference type="AlphaFoldDB" id="A0A1N7NKK4"/>
<reference evidence="3" key="1">
    <citation type="submission" date="2017-01" db="EMBL/GenBank/DDBJ databases">
        <authorList>
            <person name="Varghese N."/>
            <person name="Submissions S."/>
        </authorList>
    </citation>
    <scope>NUCLEOTIDE SEQUENCE [LARGE SCALE GENOMIC DNA]</scope>
    <source>
        <strain evidence="3">DSM 24913</strain>
    </source>
</reference>
<comment type="subunit">
    <text evidence="1">Heterotrimer of A, B and C subunits.</text>
</comment>
<organism evidence="2 3">
    <name type="scientific">Thalassolituus maritimus</name>
    <dbReference type="NCBI Taxonomy" id="484498"/>
    <lineage>
        <taxon>Bacteria</taxon>
        <taxon>Pseudomonadati</taxon>
        <taxon>Pseudomonadota</taxon>
        <taxon>Gammaproteobacteria</taxon>
        <taxon>Oceanospirillales</taxon>
        <taxon>Oceanospirillaceae</taxon>
        <taxon>Thalassolituus</taxon>
    </lineage>
</organism>
<keyword evidence="1" id="KW-0436">Ligase</keyword>
<evidence type="ECO:0000256" key="1">
    <source>
        <dbReference type="HAMAP-Rule" id="MF_00122"/>
    </source>
</evidence>
<dbReference type="Proteomes" id="UP000185639">
    <property type="component" value="Unassembled WGS sequence"/>
</dbReference>
<dbReference type="InterPro" id="IPR036113">
    <property type="entry name" value="Asp/Glu-ADT_sf_sub_c"/>
</dbReference>
<dbReference type="InterPro" id="IPR003837">
    <property type="entry name" value="GatC"/>
</dbReference>
<dbReference type="GO" id="GO:0070681">
    <property type="term" value="P:glutaminyl-tRNAGln biosynthesis via transamidation"/>
    <property type="evidence" value="ECO:0007669"/>
    <property type="project" value="TreeGrafter"/>
</dbReference>
<dbReference type="Gene3D" id="1.10.20.60">
    <property type="entry name" value="Glu-tRNAGln amidotransferase C subunit, N-terminal domain"/>
    <property type="match status" value="1"/>
</dbReference>
<dbReference type="EMBL" id="FTOH01000007">
    <property type="protein sequence ID" value="SIS98800.1"/>
    <property type="molecule type" value="Genomic_DNA"/>
</dbReference>
<sequence length="95" mass="10625">MALDQDQVRKIASLARLQIDDGQIAEYQTNLTNILDLVDQLSAADTDGIDPMAHPLDAVQRLRADVVTEENQRENFQKIAPATEQGHYLVPRVVE</sequence>
<dbReference type="Pfam" id="PF02686">
    <property type="entry name" value="GatC"/>
    <property type="match status" value="1"/>
</dbReference>
<dbReference type="HAMAP" id="MF_00122">
    <property type="entry name" value="GatC"/>
    <property type="match status" value="1"/>
</dbReference>
<evidence type="ECO:0000313" key="3">
    <source>
        <dbReference type="Proteomes" id="UP000185639"/>
    </source>
</evidence>
<keyword evidence="2" id="KW-0808">Transferase</keyword>
<dbReference type="PANTHER" id="PTHR15004">
    <property type="entry name" value="GLUTAMYL-TRNA(GLN) AMIDOTRANSFERASE SUBUNIT C, MITOCHONDRIAL"/>
    <property type="match status" value="1"/>
</dbReference>
<keyword evidence="1" id="KW-0547">Nucleotide-binding</keyword>
<protein>
    <recommendedName>
        <fullName evidence="1">Aspartyl/glutamyl-tRNA(Asn/Gln) amidotransferase subunit C</fullName>
        <shortName evidence="1">Asp/Glu-ADT subunit C</shortName>
        <ecNumber evidence="1">6.3.5.-</ecNumber>
    </recommendedName>
</protein>
<keyword evidence="1" id="KW-0648">Protein biosynthesis</keyword>
<keyword evidence="3" id="KW-1185">Reference proteome</keyword>
<proteinExistence type="inferred from homology"/>
<comment type="similarity">
    <text evidence="1">Belongs to the GatC family.</text>
</comment>
<dbReference type="NCBIfam" id="TIGR00135">
    <property type="entry name" value="gatC"/>
    <property type="match status" value="1"/>
</dbReference>
<comment type="function">
    <text evidence="1">Allows the formation of correctly charged Asn-tRNA(Asn) or Gln-tRNA(Gln) through the transamidation of misacylated Asp-tRNA(Asn) or Glu-tRNA(Gln) in organisms which lack either or both of asparaginyl-tRNA or glutaminyl-tRNA synthetases. The reaction takes place in the presence of glutamine and ATP through an activated phospho-Asp-tRNA(Asn) or phospho-Glu-tRNA(Gln).</text>
</comment>
<dbReference type="STRING" id="484498.SAMN05421686_10783"/>
<dbReference type="SUPFAM" id="SSF141000">
    <property type="entry name" value="Glu-tRNAGln amidotransferase C subunit"/>
    <property type="match status" value="1"/>
</dbReference>
<dbReference type="RefSeq" id="WP_068435619.1">
    <property type="nucleotide sequence ID" value="NZ_CAJWBH010000007.1"/>
</dbReference>
<comment type="catalytic activity">
    <reaction evidence="1">
        <text>L-aspartyl-tRNA(Asn) + L-glutamine + ATP + H2O = L-asparaginyl-tRNA(Asn) + L-glutamate + ADP + phosphate + 2 H(+)</text>
        <dbReference type="Rhea" id="RHEA:14513"/>
        <dbReference type="Rhea" id="RHEA-COMP:9674"/>
        <dbReference type="Rhea" id="RHEA-COMP:9677"/>
        <dbReference type="ChEBI" id="CHEBI:15377"/>
        <dbReference type="ChEBI" id="CHEBI:15378"/>
        <dbReference type="ChEBI" id="CHEBI:29985"/>
        <dbReference type="ChEBI" id="CHEBI:30616"/>
        <dbReference type="ChEBI" id="CHEBI:43474"/>
        <dbReference type="ChEBI" id="CHEBI:58359"/>
        <dbReference type="ChEBI" id="CHEBI:78515"/>
        <dbReference type="ChEBI" id="CHEBI:78516"/>
        <dbReference type="ChEBI" id="CHEBI:456216"/>
    </reaction>
</comment>
<dbReference type="GO" id="GO:0005524">
    <property type="term" value="F:ATP binding"/>
    <property type="evidence" value="ECO:0007669"/>
    <property type="project" value="UniProtKB-KW"/>
</dbReference>
<dbReference type="GO" id="GO:0050566">
    <property type="term" value="F:asparaginyl-tRNA synthase (glutamine-hydrolyzing) activity"/>
    <property type="evidence" value="ECO:0007669"/>
    <property type="project" value="RHEA"/>
</dbReference>
<comment type="catalytic activity">
    <reaction evidence="1">
        <text>L-glutamyl-tRNA(Gln) + L-glutamine + ATP + H2O = L-glutaminyl-tRNA(Gln) + L-glutamate + ADP + phosphate + H(+)</text>
        <dbReference type="Rhea" id="RHEA:17521"/>
        <dbReference type="Rhea" id="RHEA-COMP:9681"/>
        <dbReference type="Rhea" id="RHEA-COMP:9684"/>
        <dbReference type="ChEBI" id="CHEBI:15377"/>
        <dbReference type="ChEBI" id="CHEBI:15378"/>
        <dbReference type="ChEBI" id="CHEBI:29985"/>
        <dbReference type="ChEBI" id="CHEBI:30616"/>
        <dbReference type="ChEBI" id="CHEBI:43474"/>
        <dbReference type="ChEBI" id="CHEBI:58359"/>
        <dbReference type="ChEBI" id="CHEBI:78520"/>
        <dbReference type="ChEBI" id="CHEBI:78521"/>
        <dbReference type="ChEBI" id="CHEBI:456216"/>
    </reaction>
</comment>
<gene>
    <name evidence="1" type="primary">gatC</name>
    <name evidence="2" type="ORF">SAMN05421686_10783</name>
</gene>
<dbReference type="GO" id="GO:0006412">
    <property type="term" value="P:translation"/>
    <property type="evidence" value="ECO:0007669"/>
    <property type="project" value="UniProtKB-UniRule"/>
</dbReference>
<accession>A0A1N7NKK4</accession>
<name>A0A1N7NKK4_9GAMM</name>
<dbReference type="GO" id="GO:0006450">
    <property type="term" value="P:regulation of translational fidelity"/>
    <property type="evidence" value="ECO:0007669"/>
    <property type="project" value="InterPro"/>
</dbReference>
<dbReference type="EC" id="6.3.5.-" evidence="1"/>
<dbReference type="OrthoDB" id="9794326at2"/>
<dbReference type="GO" id="GO:0016740">
    <property type="term" value="F:transferase activity"/>
    <property type="evidence" value="ECO:0007669"/>
    <property type="project" value="UniProtKB-KW"/>
</dbReference>
<dbReference type="GO" id="GO:0050567">
    <property type="term" value="F:glutaminyl-tRNA synthase (glutamine-hydrolyzing) activity"/>
    <property type="evidence" value="ECO:0007669"/>
    <property type="project" value="UniProtKB-UniRule"/>
</dbReference>